<proteinExistence type="predicted"/>
<dbReference type="Pfam" id="PF00381">
    <property type="entry name" value="PTS-HPr"/>
    <property type="match status" value="1"/>
</dbReference>
<evidence type="ECO:0000313" key="5">
    <source>
        <dbReference type="EMBL" id="EPR14055.1"/>
    </source>
</evidence>
<dbReference type="GO" id="GO:0005737">
    <property type="term" value="C:cytoplasm"/>
    <property type="evidence" value="ECO:0007669"/>
    <property type="project" value="UniProtKB-SubCell"/>
</dbReference>
<dbReference type="Gene3D" id="3.30.1340.10">
    <property type="entry name" value="HPr-like"/>
    <property type="match status" value="1"/>
</dbReference>
<keyword evidence="5" id="KW-0808">Transferase</keyword>
<keyword evidence="5" id="KW-0418">Kinase</keyword>
<sequence length="88" mass="9362">MISINVKVMNQLGIHARTAAKLVRTAAAFKSSINAVKDGKLYDLKNVRGAITLNGKFGDELTIQIDGIDEAEASESINQLFLGGLGES</sequence>
<gene>
    <name evidence="5" type="ORF">L323_01550</name>
</gene>
<dbReference type="PANTHER" id="PTHR33705">
    <property type="entry name" value="PHOSPHOCARRIER PROTEIN HPR"/>
    <property type="match status" value="1"/>
</dbReference>
<evidence type="ECO:0000256" key="3">
    <source>
        <dbReference type="ARBA" id="ARBA00022683"/>
    </source>
</evidence>
<dbReference type="OrthoDB" id="9809047at2"/>
<reference evidence="5 6" key="1">
    <citation type="journal article" date="2013" name="Genome Announc.">
        <title>Draft Genome Sequence of the Cellulolytic Bacterium Clostridium papyrosolvens C7 (ATCC 700395).</title>
        <authorList>
            <person name="Zepeda V."/>
            <person name="Dassa B."/>
            <person name="Borovok I."/>
            <person name="Lamed R."/>
            <person name="Bayer E.A."/>
            <person name="Cate J.H."/>
        </authorList>
    </citation>
    <scope>NUCLEOTIDE SEQUENCE [LARGE SCALE GENOMIC DNA]</scope>
    <source>
        <strain evidence="5 6">C7</strain>
    </source>
</reference>
<evidence type="ECO:0000313" key="6">
    <source>
        <dbReference type="Proteomes" id="UP000016860"/>
    </source>
</evidence>
<evidence type="ECO:0000259" key="4">
    <source>
        <dbReference type="PROSITE" id="PS51350"/>
    </source>
</evidence>
<feature type="domain" description="HPr" evidence="4">
    <location>
        <begin position="1"/>
        <end position="88"/>
    </location>
</feature>
<evidence type="ECO:0000256" key="1">
    <source>
        <dbReference type="ARBA" id="ARBA00004496"/>
    </source>
</evidence>
<dbReference type="PATRIC" id="fig|1330534.3.peg.310"/>
<dbReference type="InterPro" id="IPR050399">
    <property type="entry name" value="HPr"/>
</dbReference>
<protein>
    <submittedName>
        <fullName evidence="5">Dihydroxyacetone kinase</fullName>
    </submittedName>
</protein>
<dbReference type="GO" id="GO:0016301">
    <property type="term" value="F:kinase activity"/>
    <property type="evidence" value="ECO:0007669"/>
    <property type="project" value="UniProtKB-KW"/>
</dbReference>
<keyword evidence="2" id="KW-0963">Cytoplasm</keyword>
<dbReference type="NCBIfam" id="TIGR01003">
    <property type="entry name" value="PTS_HPr_family"/>
    <property type="match status" value="1"/>
</dbReference>
<dbReference type="Proteomes" id="UP000016860">
    <property type="component" value="Unassembled WGS sequence"/>
</dbReference>
<dbReference type="EMBL" id="ATAY01000009">
    <property type="protein sequence ID" value="EPR14055.1"/>
    <property type="molecule type" value="Genomic_DNA"/>
</dbReference>
<dbReference type="SUPFAM" id="SSF55594">
    <property type="entry name" value="HPr-like"/>
    <property type="match status" value="1"/>
</dbReference>
<comment type="subcellular location">
    <subcellularLocation>
        <location evidence="1">Cytoplasm</location>
    </subcellularLocation>
</comment>
<dbReference type="AlphaFoldDB" id="U4R735"/>
<dbReference type="GO" id="GO:0009401">
    <property type="term" value="P:phosphoenolpyruvate-dependent sugar phosphotransferase system"/>
    <property type="evidence" value="ECO:0007669"/>
    <property type="project" value="UniProtKB-KW"/>
</dbReference>
<keyword evidence="3" id="KW-0598">Phosphotransferase system</keyword>
<dbReference type="PROSITE" id="PS51350">
    <property type="entry name" value="PTS_HPR_DOM"/>
    <property type="match status" value="1"/>
</dbReference>
<name>U4R735_9FIRM</name>
<comment type="caution">
    <text evidence="5">The sequence shown here is derived from an EMBL/GenBank/DDBJ whole genome shotgun (WGS) entry which is preliminary data.</text>
</comment>
<evidence type="ECO:0000256" key="2">
    <source>
        <dbReference type="ARBA" id="ARBA00022490"/>
    </source>
</evidence>
<accession>U4R735</accession>
<dbReference type="RefSeq" id="WP_020813958.1">
    <property type="nucleotide sequence ID" value="NZ_ATAY01000009.1"/>
</dbReference>
<dbReference type="PANTHER" id="PTHR33705:SF2">
    <property type="entry name" value="PHOSPHOCARRIER PROTEIN NPR"/>
    <property type="match status" value="1"/>
</dbReference>
<dbReference type="STRING" id="1330534.L323_01550"/>
<dbReference type="PRINTS" id="PR00107">
    <property type="entry name" value="PHOSPHOCPHPR"/>
</dbReference>
<dbReference type="InterPro" id="IPR000032">
    <property type="entry name" value="HPr-like"/>
</dbReference>
<dbReference type="InterPro" id="IPR035895">
    <property type="entry name" value="HPr-like_sf"/>
</dbReference>
<organism evidence="5 6">
    <name type="scientific">Ruminiclostridium papyrosolvens C7</name>
    <dbReference type="NCBI Taxonomy" id="1330534"/>
    <lineage>
        <taxon>Bacteria</taxon>
        <taxon>Bacillati</taxon>
        <taxon>Bacillota</taxon>
        <taxon>Clostridia</taxon>
        <taxon>Eubacteriales</taxon>
        <taxon>Oscillospiraceae</taxon>
        <taxon>Ruminiclostridium</taxon>
    </lineage>
</organism>